<feature type="domain" description="NAC" evidence="6">
    <location>
        <begin position="50"/>
        <end position="214"/>
    </location>
</feature>
<evidence type="ECO:0000313" key="8">
    <source>
        <dbReference type="Proteomes" id="UP000834106"/>
    </source>
</evidence>
<sequence length="224" mass="25057">MKGSTEQFQRQKPTPSYNLTLIGFSLEGKEDSIEMEKVSGFSRVDEEIELPPGFRFHPTDEELITHYLSPKVIDSSFSAKAIGEVDLNKFLSCIMDFWQTSDGQLYVGVSIGLVVVGAVAYFLFSSKKPKVCLDPENFKEFRLVKKMQLSHNVRLQVESQANAKTKSEKFPPSHQDGSVGYPMEDISSRNGPVSFGAYDASLNSSIFLSKIVHMFAYHCSMNTS</sequence>
<evidence type="ECO:0000256" key="1">
    <source>
        <dbReference type="ARBA" id="ARBA00023015"/>
    </source>
</evidence>
<dbReference type="PROSITE" id="PS51005">
    <property type="entry name" value="NAC"/>
    <property type="match status" value="1"/>
</dbReference>
<dbReference type="SUPFAM" id="SSF101941">
    <property type="entry name" value="NAC domain"/>
    <property type="match status" value="1"/>
</dbReference>
<dbReference type="EMBL" id="OU503037">
    <property type="protein sequence ID" value="CAI9757084.1"/>
    <property type="molecule type" value="Genomic_DNA"/>
</dbReference>
<evidence type="ECO:0000259" key="6">
    <source>
        <dbReference type="PROSITE" id="PS51005"/>
    </source>
</evidence>
<dbReference type="InterPro" id="IPR036093">
    <property type="entry name" value="NAC_dom_sf"/>
</dbReference>
<evidence type="ECO:0000256" key="5">
    <source>
        <dbReference type="SAM" id="Phobius"/>
    </source>
</evidence>
<keyword evidence="5" id="KW-1133">Transmembrane helix</keyword>
<keyword evidence="5" id="KW-0812">Transmembrane</keyword>
<gene>
    <name evidence="7" type="ORF">FPE_LOCUS4514</name>
</gene>
<accession>A0AAD1YUQ9</accession>
<keyword evidence="5" id="KW-0472">Membrane</keyword>
<evidence type="ECO:0000256" key="3">
    <source>
        <dbReference type="ARBA" id="ARBA00023163"/>
    </source>
</evidence>
<name>A0AAD1YUQ9_9LAMI</name>
<organism evidence="7 8">
    <name type="scientific">Fraxinus pennsylvanica</name>
    <dbReference type="NCBI Taxonomy" id="56036"/>
    <lineage>
        <taxon>Eukaryota</taxon>
        <taxon>Viridiplantae</taxon>
        <taxon>Streptophyta</taxon>
        <taxon>Embryophyta</taxon>
        <taxon>Tracheophyta</taxon>
        <taxon>Spermatophyta</taxon>
        <taxon>Magnoliopsida</taxon>
        <taxon>eudicotyledons</taxon>
        <taxon>Gunneridae</taxon>
        <taxon>Pentapetalae</taxon>
        <taxon>asterids</taxon>
        <taxon>lamiids</taxon>
        <taxon>Lamiales</taxon>
        <taxon>Oleaceae</taxon>
        <taxon>Oleeae</taxon>
        <taxon>Fraxinus</taxon>
    </lineage>
</organism>
<keyword evidence="1" id="KW-0805">Transcription regulation</keyword>
<proteinExistence type="predicted"/>
<evidence type="ECO:0000313" key="7">
    <source>
        <dbReference type="EMBL" id="CAI9757084.1"/>
    </source>
</evidence>
<dbReference type="AlphaFoldDB" id="A0AAD1YUQ9"/>
<dbReference type="PANTHER" id="PTHR31744">
    <property type="entry name" value="PROTEIN CUP-SHAPED COTYLEDON 2-RELATED"/>
    <property type="match status" value="1"/>
</dbReference>
<evidence type="ECO:0000256" key="4">
    <source>
        <dbReference type="ARBA" id="ARBA00023242"/>
    </source>
</evidence>
<dbReference type="InterPro" id="IPR003441">
    <property type="entry name" value="NAC-dom"/>
</dbReference>
<dbReference type="Proteomes" id="UP000834106">
    <property type="component" value="Chromosome 2"/>
</dbReference>
<feature type="transmembrane region" description="Helical" evidence="5">
    <location>
        <begin position="105"/>
        <end position="124"/>
    </location>
</feature>
<keyword evidence="2" id="KW-0238">DNA-binding</keyword>
<reference evidence="7" key="1">
    <citation type="submission" date="2023-05" db="EMBL/GenBank/DDBJ databases">
        <authorList>
            <person name="Huff M."/>
        </authorList>
    </citation>
    <scope>NUCLEOTIDE SEQUENCE</scope>
</reference>
<keyword evidence="4" id="KW-0539">Nucleus</keyword>
<protein>
    <recommendedName>
        <fullName evidence="6">NAC domain-containing protein</fullName>
    </recommendedName>
</protein>
<dbReference type="GO" id="GO:0003677">
    <property type="term" value="F:DNA binding"/>
    <property type="evidence" value="ECO:0007669"/>
    <property type="project" value="UniProtKB-KW"/>
</dbReference>
<dbReference type="Pfam" id="PF02365">
    <property type="entry name" value="NAM"/>
    <property type="match status" value="1"/>
</dbReference>
<dbReference type="PANTHER" id="PTHR31744:SF219">
    <property type="entry name" value="NAC DOMAIN-CONTAINING PROTEIN 4"/>
    <property type="match status" value="1"/>
</dbReference>
<evidence type="ECO:0000256" key="2">
    <source>
        <dbReference type="ARBA" id="ARBA00023125"/>
    </source>
</evidence>
<dbReference type="GO" id="GO:0006355">
    <property type="term" value="P:regulation of DNA-templated transcription"/>
    <property type="evidence" value="ECO:0007669"/>
    <property type="project" value="InterPro"/>
</dbReference>
<keyword evidence="3" id="KW-0804">Transcription</keyword>
<keyword evidence="8" id="KW-1185">Reference proteome</keyword>